<dbReference type="RefSeq" id="WP_201772192.1">
    <property type="nucleotide sequence ID" value="NZ_CP013251.1"/>
</dbReference>
<dbReference type="Proteomes" id="UP000071065">
    <property type="component" value="Chromosome"/>
</dbReference>
<dbReference type="GO" id="GO:0051213">
    <property type="term" value="F:dioxygenase activity"/>
    <property type="evidence" value="ECO:0007669"/>
    <property type="project" value="UniProtKB-KW"/>
</dbReference>
<dbReference type="EMBL" id="CP013251">
    <property type="protein sequence ID" value="AMO57921.1"/>
    <property type="molecule type" value="Genomic_DNA"/>
</dbReference>
<evidence type="ECO:0000256" key="1">
    <source>
        <dbReference type="ARBA" id="ARBA00009881"/>
    </source>
</evidence>
<dbReference type="InterPro" id="IPR004136">
    <property type="entry name" value="NMO"/>
</dbReference>
<keyword evidence="3" id="KW-0288">FMN</keyword>
<dbReference type="InterPro" id="IPR013785">
    <property type="entry name" value="Aldolase_TIM"/>
</dbReference>
<organism evidence="6 7">
    <name type="scientific">Endozoicomonas montiporae CL-33</name>
    <dbReference type="NCBI Taxonomy" id="570277"/>
    <lineage>
        <taxon>Bacteria</taxon>
        <taxon>Pseudomonadati</taxon>
        <taxon>Pseudomonadota</taxon>
        <taxon>Gammaproteobacteria</taxon>
        <taxon>Oceanospirillales</taxon>
        <taxon>Endozoicomonadaceae</taxon>
        <taxon>Endozoicomonas</taxon>
    </lineage>
</organism>
<keyword evidence="6" id="KW-0223">Dioxygenase</keyword>
<gene>
    <name evidence="6" type="primary">npd2</name>
    <name evidence="6" type="ORF">EZMO1_3982</name>
</gene>
<dbReference type="PATRIC" id="fig|570277.3.peg.4288"/>
<dbReference type="KEGG" id="emp:EZMO1_3982"/>
<evidence type="ECO:0000256" key="3">
    <source>
        <dbReference type="ARBA" id="ARBA00022643"/>
    </source>
</evidence>
<dbReference type="PANTHER" id="PTHR42747">
    <property type="entry name" value="NITRONATE MONOOXYGENASE-RELATED"/>
    <property type="match status" value="1"/>
</dbReference>
<evidence type="ECO:0000313" key="6">
    <source>
        <dbReference type="EMBL" id="AMO57921.1"/>
    </source>
</evidence>
<dbReference type="FunFam" id="3.20.20.70:FF:000210">
    <property type="entry name" value="2-nitropropane dioxygenase"/>
    <property type="match status" value="1"/>
</dbReference>
<keyword evidence="5" id="KW-0503">Monooxygenase</keyword>
<name>A0A142BGP5_9GAMM</name>
<dbReference type="PANTHER" id="PTHR42747:SF4">
    <property type="entry name" value="BLR1330 PROTEIN"/>
    <property type="match status" value="1"/>
</dbReference>
<sequence length="324" mass="34704">MMSKQVLPESWQERLSIPVVMAPMFLVSGPDLVIAGCKKGIVGTFPALNQRTSEGLEQWLIQITTELHNFEKETGKLAAPFGVNLIVHDTNSRLQADLALCIQYKVPLVITALGAVREVVDQVHSYGGVVFHDATNTRHARKAAAANVDGIIAVSGGAGGHAGTINPFSLIESIRQFWDGCLLLGGCINKGHHVHAARVMGADLAYVGTRFINTLESRAPEGHKAMIIASGAEDILHTPAVTGVPSNFMKPSLIQSGYDPDALTSRGQVDFGEKLTAKGADSSKAWQDVWSAGQGVCGIQDILGCDELVDQMIREYHQSLANTK</sequence>
<dbReference type="Pfam" id="PF03060">
    <property type="entry name" value="NMO"/>
    <property type="match status" value="1"/>
</dbReference>
<dbReference type="CDD" id="cd04730">
    <property type="entry name" value="NPD_like"/>
    <property type="match status" value="1"/>
</dbReference>
<keyword evidence="2" id="KW-0285">Flavoprotein</keyword>
<dbReference type="GO" id="GO:0018580">
    <property type="term" value="F:nitronate monooxygenase activity"/>
    <property type="evidence" value="ECO:0007669"/>
    <property type="project" value="UniProtKB-EC"/>
</dbReference>
<dbReference type="EC" id="1.13.12.16" evidence="6"/>
<proteinExistence type="inferred from homology"/>
<evidence type="ECO:0000256" key="4">
    <source>
        <dbReference type="ARBA" id="ARBA00023002"/>
    </source>
</evidence>
<evidence type="ECO:0000256" key="5">
    <source>
        <dbReference type="ARBA" id="ARBA00023033"/>
    </source>
</evidence>
<dbReference type="AlphaFoldDB" id="A0A142BGP5"/>
<dbReference type="Gene3D" id="3.20.20.70">
    <property type="entry name" value="Aldolase class I"/>
    <property type="match status" value="1"/>
</dbReference>
<evidence type="ECO:0000313" key="7">
    <source>
        <dbReference type="Proteomes" id="UP000071065"/>
    </source>
</evidence>
<evidence type="ECO:0000256" key="2">
    <source>
        <dbReference type="ARBA" id="ARBA00022630"/>
    </source>
</evidence>
<dbReference type="STRING" id="570277.EZMO1_3982"/>
<accession>A0A142BGP5</accession>
<protein>
    <submittedName>
        <fullName evidence="6">2-nitropropane dioxygenase</fullName>
        <ecNumber evidence="6">1.13.12.16</ecNumber>
    </submittedName>
</protein>
<dbReference type="SUPFAM" id="SSF51412">
    <property type="entry name" value="Inosine monophosphate dehydrogenase (IMPDH)"/>
    <property type="match status" value="1"/>
</dbReference>
<comment type="similarity">
    <text evidence="1">Belongs to the nitronate monooxygenase family. NMO class I subfamily.</text>
</comment>
<reference evidence="6 7" key="1">
    <citation type="journal article" date="2016" name="Front. Microbiol.">
        <title>Genomic Insight into the Host-Endosymbiont Relationship of Endozoicomonas montiporae CL-33(T) with its Coral Host.</title>
        <authorList>
            <person name="Ding J.-Y."/>
            <person name="Shiu J.-H."/>
            <person name="Chen W.-M."/>
            <person name="Chiang Y.-R."/>
            <person name="Tang S.-L."/>
        </authorList>
    </citation>
    <scope>NUCLEOTIDE SEQUENCE [LARGE SCALE GENOMIC DNA]</scope>
    <source>
        <strain evidence="6 7">CL-33</strain>
    </source>
</reference>
<keyword evidence="4 6" id="KW-0560">Oxidoreductase</keyword>